<organism evidence="2 3">
    <name type="scientific">Antrihabitans cavernicola</name>
    <dbReference type="NCBI Taxonomy" id="2495913"/>
    <lineage>
        <taxon>Bacteria</taxon>
        <taxon>Bacillati</taxon>
        <taxon>Actinomycetota</taxon>
        <taxon>Actinomycetes</taxon>
        <taxon>Mycobacteriales</taxon>
        <taxon>Nocardiaceae</taxon>
        <taxon>Antrihabitans</taxon>
    </lineage>
</organism>
<evidence type="ECO:0000256" key="1">
    <source>
        <dbReference type="SAM" id="SignalP"/>
    </source>
</evidence>
<dbReference type="InterPro" id="IPR011048">
    <property type="entry name" value="Haem_d1_sf"/>
</dbReference>
<reference evidence="2 3" key="1">
    <citation type="submission" date="2019-07" db="EMBL/GenBank/DDBJ databases">
        <title>Rhodococcus cavernicolus sp. nov., isolated from a cave.</title>
        <authorList>
            <person name="Lee S.D."/>
        </authorList>
    </citation>
    <scope>NUCLEOTIDE SEQUENCE [LARGE SCALE GENOMIC DNA]</scope>
    <source>
        <strain evidence="2 3">C1-24</strain>
    </source>
</reference>
<dbReference type="AlphaFoldDB" id="A0A5A7S637"/>
<protein>
    <recommendedName>
        <fullName evidence="4">YncE family protein</fullName>
    </recommendedName>
</protein>
<evidence type="ECO:0008006" key="4">
    <source>
        <dbReference type="Google" id="ProtNLM"/>
    </source>
</evidence>
<gene>
    <name evidence="2" type="ORF">FOY51_19045</name>
</gene>
<evidence type="ECO:0000313" key="3">
    <source>
        <dbReference type="Proteomes" id="UP000322244"/>
    </source>
</evidence>
<comment type="caution">
    <text evidence="2">The sequence shown here is derived from an EMBL/GenBank/DDBJ whole genome shotgun (WGS) entry which is preliminary data.</text>
</comment>
<accession>A0A5A7S637</accession>
<dbReference type="EMBL" id="VLNY01000010">
    <property type="protein sequence ID" value="KAA0021346.1"/>
    <property type="molecule type" value="Genomic_DNA"/>
</dbReference>
<dbReference type="PANTHER" id="PTHR47197">
    <property type="entry name" value="PROTEIN NIRF"/>
    <property type="match status" value="1"/>
</dbReference>
<dbReference type="OrthoDB" id="2633250at2"/>
<dbReference type="PANTHER" id="PTHR47197:SF3">
    <property type="entry name" value="DIHYDRO-HEME D1 DEHYDROGENASE"/>
    <property type="match status" value="1"/>
</dbReference>
<keyword evidence="3" id="KW-1185">Reference proteome</keyword>
<dbReference type="InterPro" id="IPR051200">
    <property type="entry name" value="Host-pathogen_enzymatic-act"/>
</dbReference>
<sequence>MRNFGRSMLKVGVTLAAAATLLVAPATAGAMPQIPGSTTKDGLIWLPIYGEGSVQAIDPVTRKVVVTIPGVADHPLVVRATPDGKRLFVNSFGPLVWTMNVIDVPSRRVIKTVTTAGAPYAVTQMSHDGRYLYMPTQLSLVQVMDTQTLDIVRTLPVLLPPGAAHMEITNDDQSIIVLAAPGTATQYNAFTGALEKPPIFLDGFVPGWGETSMDGNTVYGVNFYSGVTAVNTKGWYVERVIPDGSLAAPISATLTPDGKQMWVCNFGDNSLVILDPHTGQIIKRIVNPDGTPVYAGFSSDGKTAYVSNLGGNAAQFPALLHPFKLAYAFFSAPLGVHSTLDFYDTATLTRTGQLPVGAAPIAGAYP</sequence>
<dbReference type="SUPFAM" id="SSF51004">
    <property type="entry name" value="C-terminal (heme d1) domain of cytochrome cd1-nitrite reductase"/>
    <property type="match status" value="1"/>
</dbReference>
<dbReference type="Proteomes" id="UP000322244">
    <property type="component" value="Unassembled WGS sequence"/>
</dbReference>
<proteinExistence type="predicted"/>
<evidence type="ECO:0000313" key="2">
    <source>
        <dbReference type="EMBL" id="KAA0021346.1"/>
    </source>
</evidence>
<dbReference type="Gene3D" id="2.130.10.10">
    <property type="entry name" value="YVTN repeat-like/Quinoprotein amine dehydrogenase"/>
    <property type="match status" value="2"/>
</dbReference>
<dbReference type="RefSeq" id="WP_149431850.1">
    <property type="nucleotide sequence ID" value="NZ_VLNY01000010.1"/>
</dbReference>
<dbReference type="InterPro" id="IPR015943">
    <property type="entry name" value="WD40/YVTN_repeat-like_dom_sf"/>
</dbReference>
<name>A0A5A7S637_9NOCA</name>
<keyword evidence="1" id="KW-0732">Signal</keyword>
<feature type="chain" id="PRO_5022994329" description="YncE family protein" evidence="1">
    <location>
        <begin position="31"/>
        <end position="366"/>
    </location>
</feature>
<feature type="signal peptide" evidence="1">
    <location>
        <begin position="1"/>
        <end position="30"/>
    </location>
</feature>